<feature type="domain" description="Amidohydrolase 3" evidence="1">
    <location>
        <begin position="70"/>
        <end position="543"/>
    </location>
</feature>
<reference evidence="2 3" key="1">
    <citation type="submission" date="2017-12" db="EMBL/GenBank/DDBJ databases">
        <title>Sequencing the genomes of 1000 Actinobacteria strains.</title>
        <authorList>
            <person name="Klenk H.-P."/>
        </authorList>
    </citation>
    <scope>NUCLEOTIDE SEQUENCE [LARGE SCALE GENOMIC DNA]</scope>
    <source>
        <strain evidence="2 3">DSM 12806</strain>
    </source>
</reference>
<dbReference type="AlphaFoldDB" id="A0A2N3YJW4"/>
<dbReference type="InterPro" id="IPR011059">
    <property type="entry name" value="Metal-dep_hydrolase_composite"/>
</dbReference>
<comment type="caution">
    <text evidence="2">The sequence shown here is derived from an EMBL/GenBank/DDBJ whole genome shotgun (WGS) entry which is preliminary data.</text>
</comment>
<dbReference type="PANTHER" id="PTHR22642:SF2">
    <property type="entry name" value="PROTEIN LONG AFTER FAR-RED 3"/>
    <property type="match status" value="1"/>
</dbReference>
<gene>
    <name evidence="2" type="ORF">ATL31_1971</name>
</gene>
<protein>
    <recommendedName>
        <fullName evidence="1">Amidohydrolase 3 domain-containing protein</fullName>
    </recommendedName>
</protein>
<name>A0A2N3YJW4_9MICO</name>
<dbReference type="SUPFAM" id="SSF51556">
    <property type="entry name" value="Metallo-dependent hydrolases"/>
    <property type="match status" value="1"/>
</dbReference>
<keyword evidence="3" id="KW-1185">Reference proteome</keyword>
<accession>A0A2N3YJW4</accession>
<dbReference type="InterPro" id="IPR013108">
    <property type="entry name" value="Amidohydro_3"/>
</dbReference>
<dbReference type="Gene3D" id="3.20.20.140">
    <property type="entry name" value="Metal-dependent hydrolases"/>
    <property type="match status" value="1"/>
</dbReference>
<dbReference type="Proteomes" id="UP000233781">
    <property type="component" value="Unassembled WGS sequence"/>
</dbReference>
<organism evidence="2 3">
    <name type="scientific">Phycicoccus duodecadis</name>
    <dbReference type="NCBI Taxonomy" id="173053"/>
    <lineage>
        <taxon>Bacteria</taxon>
        <taxon>Bacillati</taxon>
        <taxon>Actinomycetota</taxon>
        <taxon>Actinomycetes</taxon>
        <taxon>Micrococcales</taxon>
        <taxon>Intrasporangiaceae</taxon>
        <taxon>Phycicoccus</taxon>
    </lineage>
</organism>
<dbReference type="EMBL" id="PJNE01000001">
    <property type="protein sequence ID" value="PKW27135.1"/>
    <property type="molecule type" value="Genomic_DNA"/>
</dbReference>
<dbReference type="RefSeq" id="WP_211284001.1">
    <property type="nucleotide sequence ID" value="NZ_PJNE01000001.1"/>
</dbReference>
<dbReference type="Gene3D" id="2.30.40.10">
    <property type="entry name" value="Urease, subunit C, domain 1"/>
    <property type="match status" value="1"/>
</dbReference>
<dbReference type="Pfam" id="PF07969">
    <property type="entry name" value="Amidohydro_3"/>
    <property type="match status" value="1"/>
</dbReference>
<dbReference type="InterPro" id="IPR032466">
    <property type="entry name" value="Metal_Hydrolase"/>
</dbReference>
<dbReference type="Gene3D" id="3.10.310.70">
    <property type="match status" value="1"/>
</dbReference>
<dbReference type="SUPFAM" id="SSF51338">
    <property type="entry name" value="Composite domain of metallo-dependent hydrolases"/>
    <property type="match status" value="1"/>
</dbReference>
<sequence length="548" mass="57825">MDHTATMLESGGPHVPEVAHLVLVTAARIVTQAGPDAEAMVLFGDRVLATGSAEQMSRLAPDAPRDDYGDATVVPGFNDAHQHLTMMAAQTSGLDLSAPQLDSPDALAAAITRHAASLPADGWMVASRYDHVRSSAGQRLTRAELDAAVPDHPAIVVHIGAHWGVANSLALAAAGLDDSSVAPPGGELGRDADGRLDGFVSEQPLFDFVYPSLAAGEPIVPPTPVDELVPAILASAEKMLAAGITSVCDAMVGPRELQLLQGARDRGLPLRVNALLTFPHLPALTEVGLRDGFGDEWLRIGGIKAFVDGAVAGRSCAVAEPFEGTDDTGLLTVTAEQLQDLVGRATAAGTRLAVHANGERAIEMVLDALERVAATGVLMLRHRIEHCSIVTPSIVERMKRLDLIAVPFGSYAYFHGDKLLQWYGADRLERMFAHRSLRDAGITVAGSSDYPCGPWEPLLGLQSCVTRRSATGRDVGPSQRLSVREALELYTVGSAASSGEDGVKGRLAPGFLADFTVLDGDLMTVDPDRIGAVRVRATWVGGVRRWAA</sequence>
<evidence type="ECO:0000313" key="2">
    <source>
        <dbReference type="EMBL" id="PKW27135.1"/>
    </source>
</evidence>
<dbReference type="GO" id="GO:0016810">
    <property type="term" value="F:hydrolase activity, acting on carbon-nitrogen (but not peptide) bonds"/>
    <property type="evidence" value="ECO:0007669"/>
    <property type="project" value="InterPro"/>
</dbReference>
<evidence type="ECO:0000259" key="1">
    <source>
        <dbReference type="Pfam" id="PF07969"/>
    </source>
</evidence>
<dbReference type="InterPro" id="IPR033932">
    <property type="entry name" value="YtcJ-like"/>
</dbReference>
<proteinExistence type="predicted"/>
<dbReference type="CDD" id="cd01300">
    <property type="entry name" value="YtcJ_like"/>
    <property type="match status" value="1"/>
</dbReference>
<evidence type="ECO:0000313" key="3">
    <source>
        <dbReference type="Proteomes" id="UP000233781"/>
    </source>
</evidence>
<dbReference type="PANTHER" id="PTHR22642">
    <property type="entry name" value="IMIDAZOLONEPROPIONASE"/>
    <property type="match status" value="1"/>
</dbReference>